<name>A0A7S4KF96_9EUKA</name>
<dbReference type="SUPFAM" id="SSF52402">
    <property type="entry name" value="Adenine nucleotide alpha hydrolases-like"/>
    <property type="match status" value="1"/>
</dbReference>
<dbReference type="SMART" id="SM00893">
    <property type="entry name" value="ETF"/>
    <property type="match status" value="1"/>
</dbReference>
<comment type="function">
    <text evidence="5">The electron transfer flavoprotein serves as a specific electron acceptor for several dehydrogenases, including five acyl-CoA dehydrogenases, glutaryl-CoA and sarcosine dehydrogenase. It transfers the electrons to the main mitochondrial respiratory chain via ETF-ubiquinone oxidoreductase (ETF dehydrogenase).</text>
</comment>
<gene>
    <name evidence="7" type="ORF">NAES01612_LOCUS6054</name>
</gene>
<evidence type="ECO:0000256" key="2">
    <source>
        <dbReference type="ARBA" id="ARBA00007557"/>
    </source>
</evidence>
<dbReference type="EMBL" id="HBKR01009098">
    <property type="protein sequence ID" value="CAE2293125.1"/>
    <property type="molecule type" value="Transcribed_RNA"/>
</dbReference>
<dbReference type="InterPro" id="IPR012255">
    <property type="entry name" value="ETF_b"/>
</dbReference>
<dbReference type="GO" id="GO:0009063">
    <property type="term" value="P:amino acid catabolic process"/>
    <property type="evidence" value="ECO:0007669"/>
    <property type="project" value="TreeGrafter"/>
</dbReference>
<evidence type="ECO:0000256" key="1">
    <source>
        <dbReference type="ARBA" id="ARBA00004305"/>
    </source>
</evidence>
<dbReference type="InterPro" id="IPR033948">
    <property type="entry name" value="ETF_beta_N"/>
</dbReference>
<dbReference type="FunFam" id="3.40.50.620:FF:000011">
    <property type="entry name" value="Electron transfer flavoprotein subunit beta"/>
    <property type="match status" value="1"/>
</dbReference>
<evidence type="ECO:0000256" key="3">
    <source>
        <dbReference type="ARBA" id="ARBA00022448"/>
    </source>
</evidence>
<comment type="similarity">
    <text evidence="2 5">Belongs to the ETF beta-subunit/FixA family.</text>
</comment>
<dbReference type="Gene3D" id="3.40.50.620">
    <property type="entry name" value="HUPs"/>
    <property type="match status" value="1"/>
</dbReference>
<evidence type="ECO:0000256" key="4">
    <source>
        <dbReference type="ARBA" id="ARBA00022982"/>
    </source>
</evidence>
<organism evidence="7">
    <name type="scientific">Paramoeba aestuarina</name>
    <dbReference type="NCBI Taxonomy" id="180227"/>
    <lineage>
        <taxon>Eukaryota</taxon>
        <taxon>Amoebozoa</taxon>
        <taxon>Discosea</taxon>
        <taxon>Flabellinia</taxon>
        <taxon>Dactylopodida</taxon>
        <taxon>Paramoebidae</taxon>
        <taxon>Paramoeba</taxon>
    </lineage>
</organism>
<proteinExistence type="inferred from homology"/>
<dbReference type="InterPro" id="IPR014730">
    <property type="entry name" value="ETF_a/b_N"/>
</dbReference>
<accession>A0A7S4KF96</accession>
<keyword evidence="5" id="KW-0496">Mitochondrion</keyword>
<evidence type="ECO:0000256" key="5">
    <source>
        <dbReference type="PIRNR" id="PIRNR000090"/>
    </source>
</evidence>
<dbReference type="GO" id="GO:0005759">
    <property type="term" value="C:mitochondrial matrix"/>
    <property type="evidence" value="ECO:0007669"/>
    <property type="project" value="UniProtKB-SubCell"/>
</dbReference>
<dbReference type="PIRSF" id="PIRSF000090">
    <property type="entry name" value="Beta-ETF"/>
    <property type="match status" value="1"/>
</dbReference>
<evidence type="ECO:0000259" key="6">
    <source>
        <dbReference type="SMART" id="SM00893"/>
    </source>
</evidence>
<protein>
    <recommendedName>
        <fullName evidence="5">Electron transfer flavoprotein subunit beta</fullName>
        <shortName evidence="5">Beta-ETF</shortName>
    </recommendedName>
</protein>
<dbReference type="CDD" id="cd01714">
    <property type="entry name" value="ETF_beta"/>
    <property type="match status" value="1"/>
</dbReference>
<comment type="subcellular location">
    <subcellularLocation>
        <location evidence="1 5">Mitochondrion matrix</location>
    </subcellularLocation>
</comment>
<comment type="subunit">
    <text evidence="5">Heterodimer of an alpha and a beta subunit.</text>
</comment>
<evidence type="ECO:0000313" key="7">
    <source>
        <dbReference type="EMBL" id="CAE2293125.1"/>
    </source>
</evidence>
<sequence>MALRALVGVKRVVHYAAKIRVNAEKTAVVTDNVKMAMNPFCEIAVEEAVRLKEAGKVKEVVALSCGPAGSTEILRTALAMGADKGIHVKTDEELEPLAVAKILEAVIKKDPYDIVILGKQSIDADANQTGQLLGGLLDWPQSTFASSVVIEDGQLTSSREVDEGQETITAPLPAIVTADLRLNEPRFASLPNIMKARKKPIEEITPADLGVDTTPRVTVVSVEEPPARSAGVIVEDVDELYGKLKEKGLL</sequence>
<dbReference type="AlphaFoldDB" id="A0A7S4KF96"/>
<reference evidence="7" key="1">
    <citation type="submission" date="2021-01" db="EMBL/GenBank/DDBJ databases">
        <authorList>
            <person name="Corre E."/>
            <person name="Pelletier E."/>
            <person name="Niang G."/>
            <person name="Scheremetjew M."/>
            <person name="Finn R."/>
            <person name="Kale V."/>
            <person name="Holt S."/>
            <person name="Cochrane G."/>
            <person name="Meng A."/>
            <person name="Brown T."/>
            <person name="Cohen L."/>
        </authorList>
    </citation>
    <scope>NUCLEOTIDE SEQUENCE</scope>
    <source>
        <strain evidence="7">SoJaBio B1-5/56/2</strain>
    </source>
</reference>
<dbReference type="GO" id="GO:0033539">
    <property type="term" value="P:fatty acid beta-oxidation using acyl-CoA dehydrogenase"/>
    <property type="evidence" value="ECO:0007669"/>
    <property type="project" value="TreeGrafter"/>
</dbReference>
<dbReference type="InterPro" id="IPR014729">
    <property type="entry name" value="Rossmann-like_a/b/a_fold"/>
</dbReference>
<dbReference type="PANTHER" id="PTHR21294:SF8">
    <property type="entry name" value="ELECTRON TRANSFER FLAVOPROTEIN SUBUNIT BETA"/>
    <property type="match status" value="1"/>
</dbReference>
<keyword evidence="3 5" id="KW-0813">Transport</keyword>
<dbReference type="PANTHER" id="PTHR21294">
    <property type="entry name" value="ELECTRON TRANSFER FLAVOPROTEIN BETA-SUBUNIT"/>
    <property type="match status" value="1"/>
</dbReference>
<dbReference type="GO" id="GO:0009055">
    <property type="term" value="F:electron transfer activity"/>
    <property type="evidence" value="ECO:0007669"/>
    <property type="project" value="InterPro"/>
</dbReference>
<dbReference type="Pfam" id="PF01012">
    <property type="entry name" value="ETF"/>
    <property type="match status" value="1"/>
</dbReference>
<keyword evidence="4 5" id="KW-0249">Electron transport</keyword>
<feature type="domain" description="Electron transfer flavoprotein alpha/beta-subunit N-terminal" evidence="6">
    <location>
        <begin position="25"/>
        <end position="213"/>
    </location>
</feature>